<dbReference type="PROSITE" id="PS50082">
    <property type="entry name" value="WD_REPEATS_2"/>
    <property type="match status" value="3"/>
</dbReference>
<dbReference type="FunCoup" id="A0A0D2UI43">
    <property type="interactions" value="608"/>
</dbReference>
<evidence type="ECO:0000313" key="9">
    <source>
        <dbReference type="EMBL" id="KJE94792.1"/>
    </source>
</evidence>
<dbReference type="RefSeq" id="XP_004347059.2">
    <property type="nucleotide sequence ID" value="XM_004347009.2"/>
</dbReference>
<comment type="subcellular location">
    <subcellularLocation>
        <location evidence="1">Nucleus</location>
        <location evidence="1">Nucleolus</location>
    </subcellularLocation>
</comment>
<dbReference type="PANTHER" id="PTHR19924">
    <property type="entry name" value="UTP15 U3 SMALL NUCLEOLAR RNA-ASSOCIATED PROTEIN 15 FAMILY MEMBER"/>
    <property type="match status" value="1"/>
</dbReference>
<dbReference type="AlphaFoldDB" id="A0A0D2UI43"/>
<keyword evidence="3 6" id="KW-0853">WD repeat</keyword>
<dbReference type="EMBL" id="KE346367">
    <property type="protein sequence ID" value="KJE94791.1"/>
    <property type="molecule type" value="Genomic_DNA"/>
</dbReference>
<dbReference type="EMBL" id="KE346367">
    <property type="protein sequence ID" value="KJE94794.1"/>
    <property type="molecule type" value="Genomic_DNA"/>
</dbReference>
<feature type="repeat" description="WD" evidence="6">
    <location>
        <begin position="148"/>
        <end position="189"/>
    </location>
</feature>
<dbReference type="PROSITE" id="PS50294">
    <property type="entry name" value="WD_REPEATS_REGION"/>
    <property type="match status" value="1"/>
</dbReference>
<keyword evidence="4" id="KW-0677">Repeat</keyword>
<dbReference type="GO" id="GO:0045943">
    <property type="term" value="P:positive regulation of transcription by RNA polymerase I"/>
    <property type="evidence" value="ECO:0007669"/>
    <property type="project" value="TreeGrafter"/>
</dbReference>
<feature type="repeat" description="WD" evidence="6">
    <location>
        <begin position="190"/>
        <end position="232"/>
    </location>
</feature>
<dbReference type="Pfam" id="PF09384">
    <property type="entry name" value="UTP15_C"/>
    <property type="match status" value="1"/>
</dbReference>
<dbReference type="EMBL" id="KE346367">
    <property type="protein sequence ID" value="KJE94792.1"/>
    <property type="molecule type" value="Genomic_DNA"/>
</dbReference>
<feature type="domain" description="U3 small nucleolar RNA-associated protein 15 C-terminal" evidence="7">
    <location>
        <begin position="379"/>
        <end position="522"/>
    </location>
</feature>
<accession>A0A0D2UI43</accession>
<gene>
    <name evidence="8" type="ORF">CAOG_005374</name>
</gene>
<evidence type="ECO:0000313" key="12">
    <source>
        <dbReference type="Proteomes" id="UP000008743"/>
    </source>
</evidence>
<evidence type="ECO:0000256" key="3">
    <source>
        <dbReference type="ARBA" id="ARBA00022574"/>
    </source>
</evidence>
<evidence type="ECO:0000313" key="10">
    <source>
        <dbReference type="EMBL" id="KJE94793.1"/>
    </source>
</evidence>
<dbReference type="InParanoid" id="A0A0D2UI43"/>
<keyword evidence="12" id="KW-1185">Reference proteome</keyword>
<dbReference type="FunFam" id="2.130.10.10:FF:001192">
    <property type="entry name" value="Protein SLOW WALKER 1"/>
    <property type="match status" value="1"/>
</dbReference>
<dbReference type="InterPro" id="IPR015943">
    <property type="entry name" value="WD40/YVTN_repeat-like_dom_sf"/>
</dbReference>
<reference evidence="8" key="2">
    <citation type="submission" date="2011-02" db="EMBL/GenBank/DDBJ databases">
        <title>The Genome Sequence of Capsaspora owczarzaki ATCC 30864.</title>
        <authorList>
            <consortium name="The Broad Institute Genome Sequencing Platform"/>
            <person name="Russ C."/>
            <person name="Cuomo C."/>
            <person name="Burger G."/>
            <person name="Gray M.W."/>
            <person name="Holland P.W.H."/>
            <person name="King N."/>
            <person name="Lang F.B.F."/>
            <person name="Roger A.J."/>
            <person name="Ruiz-Trillo I."/>
            <person name="Young S.K."/>
            <person name="Zeng Q."/>
            <person name="Gargeya S."/>
            <person name="Alvarado L."/>
            <person name="Berlin A."/>
            <person name="Chapman S.B."/>
            <person name="Chen Z."/>
            <person name="Freedman E."/>
            <person name="Gellesch M."/>
            <person name="Goldberg J."/>
            <person name="Griggs A."/>
            <person name="Gujja S."/>
            <person name="Heilman E."/>
            <person name="Heiman D."/>
            <person name="Howarth C."/>
            <person name="Mehta T."/>
            <person name="Neiman D."/>
            <person name="Pearson M."/>
            <person name="Roberts A."/>
            <person name="Saif S."/>
            <person name="Shea T."/>
            <person name="Shenoy N."/>
            <person name="Sisk P."/>
            <person name="Stolte C."/>
            <person name="Sykes S."/>
            <person name="White J."/>
            <person name="Yandava C."/>
            <person name="Haas B."/>
            <person name="Nusbaum C."/>
            <person name="Birren B."/>
        </authorList>
    </citation>
    <scope>NUCLEOTIDE SEQUENCE</scope>
    <source>
        <strain evidence="8">ATCC 30864</strain>
    </source>
</reference>
<name>A0A0D2UI43_CAPO3</name>
<sequence>MMDSSVMAESASAAVLMAASEAAVGSGSGFTNAFPGVTTKQYPRLARRETSESRYWKRFKFPVVVKEYSAVSHIHFSPTAPWDFAVTSSTRIQIYSKKSNTVKKTLSRFKDVAYCGTFRRDGKLLVAGDESGLVQLLDPNSRSVLRTFAGHQRAVHVTRFATDDNQIMSAGDDAVVRCWDIPAERQVLALTGHTDYIRAGVVSPVASDVWLTGGYDHMVKLWDTRAGSCTMSMNHGAPVEQILFFPGGGLALSAGSNQIKVWDVLAGGRLLQTFSNHQKTITSMCLDSQGKRLLTASLDQHVKIHDVTDYSVTHSIKYTAPILSMSLSPDDTHLVVGMANGLLSIRHRAVKTAEVVRQLKSERAVRGGTYRYFVRGKTHQPSQDDFKVEVRRKRRLKPFEVFLKKFQYQNALDAVLNTGQRPIIVISLLEELVHRDGLRIALAGRDEITLEPLIVFLIKNIANPRYSSLLIDLSNMLFDIYTPALGQSIVIDELFVKLQRVIATEIAFQKQLYQLIGSLDMILSSSQS</sequence>
<dbReference type="STRING" id="595528.A0A0D2UI43"/>
<organism evidence="8 12">
    <name type="scientific">Capsaspora owczarzaki (strain ATCC 30864)</name>
    <dbReference type="NCBI Taxonomy" id="595528"/>
    <lineage>
        <taxon>Eukaryota</taxon>
        <taxon>Filasterea</taxon>
        <taxon>Capsaspora</taxon>
    </lineage>
</organism>
<dbReference type="GO" id="GO:0005730">
    <property type="term" value="C:nucleolus"/>
    <property type="evidence" value="ECO:0007669"/>
    <property type="project" value="UniProtKB-SubCell"/>
</dbReference>
<keyword evidence="5" id="KW-0539">Nucleus</keyword>
<dbReference type="InterPro" id="IPR018983">
    <property type="entry name" value="U3_snoRNA-assocProt_15_C"/>
</dbReference>
<reference evidence="12" key="1">
    <citation type="submission" date="2011-02" db="EMBL/GenBank/DDBJ databases">
        <title>The Genome Sequence of Capsaspora owczarzaki ATCC 30864.</title>
        <authorList>
            <person name="Russ C."/>
            <person name="Cuomo C."/>
            <person name="Burger G."/>
            <person name="Gray M.W."/>
            <person name="Holland P.W.H."/>
            <person name="King N."/>
            <person name="Lang F.B.F."/>
            <person name="Roger A.J."/>
            <person name="Ruiz-Trillo I."/>
            <person name="Young S.K."/>
            <person name="Zeng Q."/>
            <person name="Gargeya S."/>
            <person name="Alvarado L."/>
            <person name="Berlin A."/>
            <person name="Chapman S.B."/>
            <person name="Chen Z."/>
            <person name="Freedman E."/>
            <person name="Gellesch M."/>
            <person name="Goldberg J."/>
            <person name="Griggs A."/>
            <person name="Gujja S."/>
            <person name="Heilman E."/>
            <person name="Heiman D."/>
            <person name="Howarth C."/>
            <person name="Mehta T."/>
            <person name="Neiman D."/>
            <person name="Pearson M."/>
            <person name="Roberts A."/>
            <person name="Saif S."/>
            <person name="Shea T."/>
            <person name="Shenoy N."/>
            <person name="Sisk P."/>
            <person name="Stolte C."/>
            <person name="Sykes S."/>
            <person name="White J."/>
            <person name="Yandava C."/>
            <person name="Haas B."/>
            <person name="Nusbaum C."/>
            <person name="Birren B."/>
        </authorList>
    </citation>
    <scope>NUCLEOTIDE SEQUENCE</scope>
    <source>
        <strain evidence="12">ATCC 30864</strain>
    </source>
</reference>
<protein>
    <submittedName>
        <fullName evidence="8 9">U3 small nucleolar RNA-associated protein 15</fullName>
    </submittedName>
    <submittedName>
        <fullName evidence="10">U3 small nucleolar RNA-associated protein 15, variant 2</fullName>
    </submittedName>
    <submittedName>
        <fullName evidence="11">U3 small nucleolar RNA-associated protein 15, variant 3</fullName>
    </submittedName>
</protein>
<dbReference type="InterPro" id="IPR036322">
    <property type="entry name" value="WD40_repeat_dom_sf"/>
</dbReference>
<proteinExistence type="predicted"/>
<feature type="repeat" description="WD" evidence="6">
    <location>
        <begin position="274"/>
        <end position="315"/>
    </location>
</feature>
<dbReference type="SMART" id="SM00320">
    <property type="entry name" value="WD40"/>
    <property type="match status" value="7"/>
</dbReference>
<dbReference type="Gene3D" id="2.130.10.10">
    <property type="entry name" value="YVTN repeat-like/Quinoprotein amine dehydrogenase"/>
    <property type="match status" value="2"/>
</dbReference>
<evidence type="ECO:0000256" key="1">
    <source>
        <dbReference type="ARBA" id="ARBA00004604"/>
    </source>
</evidence>
<evidence type="ECO:0000259" key="7">
    <source>
        <dbReference type="Pfam" id="PF09384"/>
    </source>
</evidence>
<keyword evidence="2" id="KW-0698">rRNA processing</keyword>
<evidence type="ECO:0000256" key="4">
    <source>
        <dbReference type="ARBA" id="ARBA00022737"/>
    </source>
</evidence>
<dbReference type="InterPro" id="IPR001680">
    <property type="entry name" value="WD40_rpt"/>
</dbReference>
<evidence type="ECO:0000256" key="2">
    <source>
        <dbReference type="ARBA" id="ARBA00022552"/>
    </source>
</evidence>
<dbReference type="SUPFAM" id="SSF50978">
    <property type="entry name" value="WD40 repeat-like"/>
    <property type="match status" value="1"/>
</dbReference>
<evidence type="ECO:0000256" key="6">
    <source>
        <dbReference type="PROSITE-ProRule" id="PRU00221"/>
    </source>
</evidence>
<evidence type="ECO:0000313" key="11">
    <source>
        <dbReference type="EMBL" id="KJE94794.1"/>
    </source>
</evidence>
<dbReference type="Pfam" id="PF00400">
    <property type="entry name" value="WD40"/>
    <property type="match status" value="4"/>
</dbReference>
<dbReference type="OrthoDB" id="431715at2759"/>
<dbReference type="EMBL" id="KE346367">
    <property type="protein sequence ID" value="KJE94793.1"/>
    <property type="molecule type" value="Genomic_DNA"/>
</dbReference>
<dbReference type="CDD" id="cd00200">
    <property type="entry name" value="WD40"/>
    <property type="match status" value="1"/>
</dbReference>
<dbReference type="PANTHER" id="PTHR19924:SF26">
    <property type="entry name" value="U3 SMALL NUCLEOLAR RNA-ASSOCIATED PROTEIN 15 HOMOLOG"/>
    <property type="match status" value="1"/>
</dbReference>
<dbReference type="Proteomes" id="UP000008743">
    <property type="component" value="Unassembled WGS sequence"/>
</dbReference>
<dbReference type="eggNOG" id="KOG0310">
    <property type="taxonomic scope" value="Eukaryota"/>
</dbReference>
<evidence type="ECO:0000313" key="8">
    <source>
        <dbReference type="EMBL" id="KJE94791.1"/>
    </source>
</evidence>
<dbReference type="GO" id="GO:0006364">
    <property type="term" value="P:rRNA processing"/>
    <property type="evidence" value="ECO:0007669"/>
    <property type="project" value="UniProtKB-KW"/>
</dbReference>
<evidence type="ECO:0000256" key="5">
    <source>
        <dbReference type="ARBA" id="ARBA00023242"/>
    </source>
</evidence>